<organism evidence="1 2">
    <name type="scientific">Parasedimentitalea denitrificans</name>
    <dbReference type="NCBI Taxonomy" id="2211118"/>
    <lineage>
        <taxon>Bacteria</taxon>
        <taxon>Pseudomonadati</taxon>
        <taxon>Pseudomonadota</taxon>
        <taxon>Alphaproteobacteria</taxon>
        <taxon>Rhodobacterales</taxon>
        <taxon>Paracoccaceae</taxon>
        <taxon>Parasedimentitalea</taxon>
    </lineage>
</organism>
<accession>A0ABX0WC45</accession>
<protein>
    <submittedName>
        <fullName evidence="1">Uncharacterized protein</fullName>
    </submittedName>
</protein>
<keyword evidence="2" id="KW-1185">Reference proteome</keyword>
<comment type="caution">
    <text evidence="1">The sequence shown here is derived from an EMBL/GenBank/DDBJ whole genome shotgun (WGS) entry which is preliminary data.</text>
</comment>
<evidence type="ECO:0000313" key="2">
    <source>
        <dbReference type="Proteomes" id="UP001429564"/>
    </source>
</evidence>
<dbReference type="RefSeq" id="WP_167684859.1">
    <property type="nucleotide sequence ID" value="NZ_QHLQ01000015.1"/>
</dbReference>
<evidence type="ECO:0000313" key="1">
    <source>
        <dbReference type="EMBL" id="NIZ62232.1"/>
    </source>
</evidence>
<gene>
    <name evidence="1" type="ORF">DL239_14735</name>
</gene>
<dbReference type="EMBL" id="QHLQ01000015">
    <property type="protein sequence ID" value="NIZ62232.1"/>
    <property type="molecule type" value="Genomic_DNA"/>
</dbReference>
<proteinExistence type="predicted"/>
<reference evidence="1 2" key="1">
    <citation type="submission" date="2018-05" db="EMBL/GenBank/DDBJ databases">
        <authorList>
            <person name="Zhang Y.-J."/>
        </authorList>
    </citation>
    <scope>NUCLEOTIDE SEQUENCE [LARGE SCALE GENOMIC DNA]</scope>
    <source>
        <strain evidence="1 2">CY04</strain>
    </source>
</reference>
<dbReference type="Proteomes" id="UP001429564">
    <property type="component" value="Unassembled WGS sequence"/>
</dbReference>
<name>A0ABX0WC45_9RHOB</name>
<sequence length="94" mass="11064">MSNHWHSNRTQVYWTCKALIEGRTINHMDEIGETAGWRLGAIICNLKKNYKWPIRAEYRGPENIAHYSLQSETNWRLLKLPHSARALKDEEVSE</sequence>